<reference evidence="5" key="1">
    <citation type="journal article" date="2023" name="Mol. Phylogenet. Evol.">
        <title>Genome-scale phylogeny and comparative genomics of the fungal order Sordariales.</title>
        <authorList>
            <person name="Hensen N."/>
            <person name="Bonometti L."/>
            <person name="Westerberg I."/>
            <person name="Brannstrom I.O."/>
            <person name="Guillou S."/>
            <person name="Cros-Aarteil S."/>
            <person name="Calhoun S."/>
            <person name="Haridas S."/>
            <person name="Kuo A."/>
            <person name="Mondo S."/>
            <person name="Pangilinan J."/>
            <person name="Riley R."/>
            <person name="LaButti K."/>
            <person name="Andreopoulos B."/>
            <person name="Lipzen A."/>
            <person name="Chen C."/>
            <person name="Yan M."/>
            <person name="Daum C."/>
            <person name="Ng V."/>
            <person name="Clum A."/>
            <person name="Steindorff A."/>
            <person name="Ohm R.A."/>
            <person name="Martin F."/>
            <person name="Silar P."/>
            <person name="Natvig D.O."/>
            <person name="Lalanne C."/>
            <person name="Gautier V."/>
            <person name="Ament-Velasquez S.L."/>
            <person name="Kruys A."/>
            <person name="Hutchinson M.I."/>
            <person name="Powell A.J."/>
            <person name="Barry K."/>
            <person name="Miller A.N."/>
            <person name="Grigoriev I.V."/>
            <person name="Debuchy R."/>
            <person name="Gladieux P."/>
            <person name="Hiltunen Thoren M."/>
            <person name="Johannesson H."/>
        </authorList>
    </citation>
    <scope>NUCLEOTIDE SEQUENCE [LARGE SCALE GENOMIC DNA]</scope>
    <source>
        <strain evidence="5">CBS 284.82</strain>
    </source>
</reference>
<gene>
    <name evidence="4" type="ORF">C8A01DRAFT_42042</name>
</gene>
<evidence type="ECO:0000313" key="4">
    <source>
        <dbReference type="EMBL" id="KAK4031515.1"/>
    </source>
</evidence>
<dbReference type="GO" id="GO:0006351">
    <property type="term" value="P:DNA-templated transcription"/>
    <property type="evidence" value="ECO:0007669"/>
    <property type="project" value="InterPro"/>
</dbReference>
<evidence type="ECO:0000313" key="5">
    <source>
        <dbReference type="Proteomes" id="UP001303115"/>
    </source>
</evidence>
<comment type="caution">
    <text evidence="4">The sequence shown here is derived from an EMBL/GenBank/DDBJ whole genome shotgun (WGS) entry which is preliminary data.</text>
</comment>
<dbReference type="SMART" id="SM00906">
    <property type="entry name" value="Fungal_trans"/>
    <property type="match status" value="1"/>
</dbReference>
<dbReference type="Pfam" id="PF04082">
    <property type="entry name" value="Fungal_trans"/>
    <property type="match status" value="1"/>
</dbReference>
<keyword evidence="5" id="KW-1185">Reference proteome</keyword>
<dbReference type="GO" id="GO:0008270">
    <property type="term" value="F:zinc ion binding"/>
    <property type="evidence" value="ECO:0007669"/>
    <property type="project" value="InterPro"/>
</dbReference>
<dbReference type="PANTHER" id="PTHR43374:SF5">
    <property type="entry name" value="ZN(II)2CYS6 TRANSCRIPTION FACTOR (EUROFUNG)"/>
    <property type="match status" value="1"/>
</dbReference>
<evidence type="ECO:0000256" key="2">
    <source>
        <dbReference type="SAM" id="MobiDB-lite"/>
    </source>
</evidence>
<name>A0AAN6SLI4_9PEZI</name>
<dbReference type="PANTHER" id="PTHR43374">
    <property type="entry name" value="FLAVIN PRENYLTRANSFERASE"/>
    <property type="match status" value="1"/>
</dbReference>
<dbReference type="AlphaFoldDB" id="A0AAN6SLI4"/>
<dbReference type="EMBL" id="MU854779">
    <property type="protein sequence ID" value="KAK4031515.1"/>
    <property type="molecule type" value="Genomic_DNA"/>
</dbReference>
<accession>A0AAN6SLI4</accession>
<feature type="domain" description="Xylanolytic transcriptional activator regulatory" evidence="3">
    <location>
        <begin position="269"/>
        <end position="341"/>
    </location>
</feature>
<sequence>MVPSAASTDQNAYPYDTERVRELLKHKRKVRGIRSCFPCRHRKDQIAALKADLRASTRTASPGSSPRPGVRTSKPPGRHFVEDATGATIFLGSHSDTPLALGCRQAATPGDAMVDHFVPRAYPFTNLWGSGAAVKEVCETLPDDSDTIRYWQTYQSTAYPFYPVLVTIEQFGASLFAFLDQRALAREATSRPEEPDSSWLALLFAVLACGVQFSDDPIKERDLRSKVFICSSFQCLRLSNFFNRPDLDQIQAMALIGHCLRNNLDTNSAWILMGATIRLAQSIGLHETSLSLPRAEQAQRNGLWWTLIWQDTFLSFTYDRPPSAVTMMNCPIPYTHRGGHSFPECIFTICDILLGRTRQESSSTSTPLQRSLDCKRQLEAVWDSAAPFLTDKSHCASLQDHLERLALGVHLGYGICRLSHDVLLLGDEASAADCMQSGLAAMESFLDLHRFSARVCRSWAFVHNAVSCAITLRGLETRRGGRNSNPRAEASVRRLIAVLEKEAKESEWCDADTNVRHFGPYSRELKALREIYLSENEV</sequence>
<proteinExistence type="predicted"/>
<evidence type="ECO:0000259" key="3">
    <source>
        <dbReference type="SMART" id="SM00906"/>
    </source>
</evidence>
<dbReference type="CDD" id="cd12148">
    <property type="entry name" value="fungal_TF_MHR"/>
    <property type="match status" value="1"/>
</dbReference>
<dbReference type="GO" id="GO:0003677">
    <property type="term" value="F:DNA binding"/>
    <property type="evidence" value="ECO:0007669"/>
    <property type="project" value="InterPro"/>
</dbReference>
<protein>
    <submittedName>
        <fullName evidence="4">Fungal-specific transcription factor domain-containing protein</fullName>
    </submittedName>
</protein>
<keyword evidence="1" id="KW-0539">Nucleus</keyword>
<dbReference type="InterPro" id="IPR007219">
    <property type="entry name" value="XnlR_reg_dom"/>
</dbReference>
<dbReference type="Proteomes" id="UP001303115">
    <property type="component" value="Unassembled WGS sequence"/>
</dbReference>
<dbReference type="InterPro" id="IPR004507">
    <property type="entry name" value="UbiX-like"/>
</dbReference>
<dbReference type="GO" id="GO:0016831">
    <property type="term" value="F:carboxy-lyase activity"/>
    <property type="evidence" value="ECO:0007669"/>
    <property type="project" value="TreeGrafter"/>
</dbReference>
<feature type="region of interest" description="Disordered" evidence="2">
    <location>
        <begin position="53"/>
        <end position="78"/>
    </location>
</feature>
<evidence type="ECO:0000256" key="1">
    <source>
        <dbReference type="ARBA" id="ARBA00023242"/>
    </source>
</evidence>
<organism evidence="4 5">
    <name type="scientific">Parachaetomium inaequale</name>
    <dbReference type="NCBI Taxonomy" id="2588326"/>
    <lineage>
        <taxon>Eukaryota</taxon>
        <taxon>Fungi</taxon>
        <taxon>Dikarya</taxon>
        <taxon>Ascomycota</taxon>
        <taxon>Pezizomycotina</taxon>
        <taxon>Sordariomycetes</taxon>
        <taxon>Sordariomycetidae</taxon>
        <taxon>Sordariales</taxon>
        <taxon>Chaetomiaceae</taxon>
        <taxon>Parachaetomium</taxon>
    </lineage>
</organism>